<dbReference type="Proteomes" id="UP000694556">
    <property type="component" value="Chromosome 4"/>
</dbReference>
<keyword evidence="1" id="KW-0472">Membrane</keyword>
<keyword evidence="3" id="KW-1185">Reference proteome</keyword>
<reference evidence="2" key="2">
    <citation type="submission" date="2025-08" db="UniProtKB">
        <authorList>
            <consortium name="Ensembl"/>
        </authorList>
    </citation>
    <scope>IDENTIFICATION</scope>
</reference>
<reference evidence="2" key="3">
    <citation type="submission" date="2025-09" db="UniProtKB">
        <authorList>
            <consortium name="Ensembl"/>
        </authorList>
    </citation>
    <scope>IDENTIFICATION</scope>
</reference>
<dbReference type="Ensembl" id="ENSCMMT00000027305.1">
    <property type="protein sequence ID" value="ENSCMMP00000024971.1"/>
    <property type="gene ID" value="ENSCMMG00000015448.1"/>
</dbReference>
<dbReference type="AlphaFoldDB" id="A0A8C3CR68"/>
<evidence type="ECO:0000256" key="1">
    <source>
        <dbReference type="SAM" id="Phobius"/>
    </source>
</evidence>
<name>A0A8C3CR68_CAIMO</name>
<sequence length="393" mass="45021">MRKRKWVDVILHKACTKLKAKPGSYHHYAGWARFSGMCLILRKSELFRLVLGVLTMFILCLPEFFKIHEANTIIVSCMDTCSLSNTTFPLCTFNNSCKRSLKQRRENQTILLKTIVNHSSFQNNPCICQSSSREQQSHTKYSECESNRDVDVDHQGSGVITKKIPKEKGLLEEQPEDVIYFYKYFNFTMLHANEEVEDSIFYMLEIRITNSTVRGRNAAEEYLNHSCLVAMIDDQNDCINISLQLESYVEYPMCMVKIIWLSMILVIIVFTISIVIYKIVYENGQNYCKHRGAAAVYTIQSKKDSRHATTTISPTKIHLFPVKTNKQQVPLTTQARKILPIIPEQEHGHLSASAVEGGATRHTVPTARKEKHNTPQEKAYPFPVWGALLSVFS</sequence>
<keyword evidence="1" id="KW-0812">Transmembrane</keyword>
<dbReference type="InterPro" id="IPR029374">
    <property type="entry name" value="TMEM156"/>
</dbReference>
<dbReference type="Pfam" id="PF15106">
    <property type="entry name" value="TMEM156"/>
    <property type="match status" value="1"/>
</dbReference>
<dbReference type="PANTHER" id="PTHR14788">
    <property type="entry name" value="TRANSMEMBRANE PROTEIN 156"/>
    <property type="match status" value="1"/>
</dbReference>
<reference evidence="2" key="1">
    <citation type="submission" date="2018-09" db="EMBL/GenBank/DDBJ databases">
        <title>Common duck and Muscovy duck high density SNP chip.</title>
        <authorList>
            <person name="Vignal A."/>
            <person name="Thebault N."/>
            <person name="Warren W.C."/>
        </authorList>
    </citation>
    <scope>NUCLEOTIDE SEQUENCE [LARGE SCALE GENOMIC DNA]</scope>
</reference>
<keyword evidence="1" id="KW-1133">Transmembrane helix</keyword>
<protein>
    <recommendedName>
        <fullName evidence="4">Transmembrane protein 156</fullName>
    </recommendedName>
</protein>
<evidence type="ECO:0008006" key="4">
    <source>
        <dbReference type="Google" id="ProtNLM"/>
    </source>
</evidence>
<feature type="transmembrane region" description="Helical" evidence="1">
    <location>
        <begin position="258"/>
        <end position="281"/>
    </location>
</feature>
<feature type="transmembrane region" description="Helical" evidence="1">
    <location>
        <begin position="46"/>
        <end position="65"/>
    </location>
</feature>
<dbReference type="PANTHER" id="PTHR14788:SF5">
    <property type="entry name" value="TRANSMEMBRANE PROTEIN 156"/>
    <property type="match status" value="1"/>
</dbReference>
<accession>A0A8C3CR68</accession>
<evidence type="ECO:0000313" key="3">
    <source>
        <dbReference type="Proteomes" id="UP000694556"/>
    </source>
</evidence>
<proteinExistence type="predicted"/>
<evidence type="ECO:0000313" key="2">
    <source>
        <dbReference type="Ensembl" id="ENSCMMP00000024971.1"/>
    </source>
</evidence>
<organism evidence="2 3">
    <name type="scientific">Cairina moschata</name>
    <name type="common">Muscovy duck</name>
    <dbReference type="NCBI Taxonomy" id="8855"/>
    <lineage>
        <taxon>Eukaryota</taxon>
        <taxon>Metazoa</taxon>
        <taxon>Chordata</taxon>
        <taxon>Craniata</taxon>
        <taxon>Vertebrata</taxon>
        <taxon>Euteleostomi</taxon>
        <taxon>Archelosauria</taxon>
        <taxon>Archosauria</taxon>
        <taxon>Dinosauria</taxon>
        <taxon>Saurischia</taxon>
        <taxon>Theropoda</taxon>
        <taxon>Coelurosauria</taxon>
        <taxon>Aves</taxon>
        <taxon>Neognathae</taxon>
        <taxon>Galloanserae</taxon>
        <taxon>Anseriformes</taxon>
        <taxon>Anatidae</taxon>
        <taxon>Anatinae</taxon>
        <taxon>Cairina</taxon>
    </lineage>
</organism>